<dbReference type="InterPro" id="IPR050879">
    <property type="entry name" value="Acyltransferase_3"/>
</dbReference>
<feature type="transmembrane region" description="Helical" evidence="2">
    <location>
        <begin position="296"/>
        <end position="313"/>
    </location>
</feature>
<name>A0A7Y2R6B1_9HYPH</name>
<keyword evidence="2" id="KW-1133">Transmembrane helix</keyword>
<sequence length="407" mass="44848">MSRPDYIPSLDGLRGVAALLVVGAHIGLIFPITAPHLVTMGDEAVGLFFALSGFLMAHLYGSRPVTRENVLDFLVSRFARIYPVYLAAVILVAMLSSMQNLDFIQPIVSGADFVRHIFLLGSSGVFWSIPPEIQFYLLFPVLWLCLAQPHRYSGIIVGLTVAVVVDGLVELPGPGILLVSKLPYFLFGALAGMMHSYWNSWIPSALTGILTLFALAVFFTYRHILPGFSPEFWSLQSAVAAAVIVGLVARQPPIAARVLAAGPVRFFGKISFSLYLFHVPIMFLARLTFDALMPEPALIMVTLFVAAVGAWFIHETIEVPGRRWLVQLWQDNRSRLVWRETPVGQMNRAILDLQEIEKRLLSGATSTMVDQRQVPTTPTPPDGAEGTVIQDDRNESFAHSAVAALRH</sequence>
<reference evidence="4 5" key="1">
    <citation type="submission" date="2020-04" db="EMBL/GenBank/DDBJ databases">
        <title>Rhizobium bacterial biofertilizers improve the content of phenolic compounds of Lactuca sativa L. under non-saline and saline-stress conditions.</title>
        <authorList>
            <person name="Ayuso-Calles M."/>
            <person name="Garcia-Estevez I."/>
            <person name="Jimenez-Gomez A."/>
            <person name="Flores-Felix J.D."/>
            <person name="Escribano-Bailon M."/>
            <person name="Rivas R."/>
        </authorList>
    </citation>
    <scope>NUCLEOTIDE SEQUENCE [LARGE SCALE GENOMIC DNA]</scope>
    <source>
        <strain evidence="4 5">GPTR02</strain>
    </source>
</reference>
<feature type="domain" description="Acyltransferase 3" evidence="3">
    <location>
        <begin position="8"/>
        <end position="313"/>
    </location>
</feature>
<proteinExistence type="predicted"/>
<feature type="transmembrane region" description="Helical" evidence="2">
    <location>
        <begin position="81"/>
        <end position="101"/>
    </location>
</feature>
<dbReference type="GO" id="GO:0000271">
    <property type="term" value="P:polysaccharide biosynthetic process"/>
    <property type="evidence" value="ECO:0007669"/>
    <property type="project" value="TreeGrafter"/>
</dbReference>
<gene>
    <name evidence="4" type="ORF">HLI17_17830</name>
</gene>
<dbReference type="PANTHER" id="PTHR23028:SF131">
    <property type="entry name" value="BLR2367 PROTEIN"/>
    <property type="match status" value="1"/>
</dbReference>
<feature type="transmembrane region" description="Helical" evidence="2">
    <location>
        <begin position="150"/>
        <end position="169"/>
    </location>
</feature>
<evidence type="ECO:0000313" key="5">
    <source>
        <dbReference type="Proteomes" id="UP000530654"/>
    </source>
</evidence>
<dbReference type="GO" id="GO:0016747">
    <property type="term" value="F:acyltransferase activity, transferring groups other than amino-acyl groups"/>
    <property type="evidence" value="ECO:0007669"/>
    <property type="project" value="InterPro"/>
</dbReference>
<dbReference type="AlphaFoldDB" id="A0A7Y2R6B1"/>
<feature type="transmembrane region" description="Helical" evidence="2">
    <location>
        <begin position="12"/>
        <end position="32"/>
    </location>
</feature>
<keyword evidence="4" id="KW-0808">Transferase</keyword>
<dbReference type="PANTHER" id="PTHR23028">
    <property type="entry name" value="ACETYLTRANSFERASE"/>
    <property type="match status" value="1"/>
</dbReference>
<keyword evidence="4" id="KW-0012">Acyltransferase</keyword>
<feature type="transmembrane region" description="Helical" evidence="2">
    <location>
        <begin position="201"/>
        <end position="221"/>
    </location>
</feature>
<comment type="caution">
    <text evidence="4">The sequence shown here is derived from an EMBL/GenBank/DDBJ whole genome shotgun (WGS) entry which is preliminary data.</text>
</comment>
<evidence type="ECO:0000259" key="3">
    <source>
        <dbReference type="Pfam" id="PF01757"/>
    </source>
</evidence>
<dbReference type="GO" id="GO:0016020">
    <property type="term" value="C:membrane"/>
    <property type="evidence" value="ECO:0007669"/>
    <property type="project" value="TreeGrafter"/>
</dbReference>
<evidence type="ECO:0000256" key="1">
    <source>
        <dbReference type="SAM" id="MobiDB-lite"/>
    </source>
</evidence>
<dbReference type="Pfam" id="PF01757">
    <property type="entry name" value="Acyl_transf_3"/>
    <property type="match status" value="1"/>
</dbReference>
<feature type="transmembrane region" description="Helical" evidence="2">
    <location>
        <begin position="44"/>
        <end position="61"/>
    </location>
</feature>
<feature type="transmembrane region" description="Helical" evidence="2">
    <location>
        <begin position="233"/>
        <end position="250"/>
    </location>
</feature>
<keyword evidence="2" id="KW-0812">Transmembrane</keyword>
<accession>A0A7Y2R6B1</accession>
<dbReference type="InterPro" id="IPR002656">
    <property type="entry name" value="Acyl_transf_3_dom"/>
</dbReference>
<dbReference type="RefSeq" id="WP_170281291.1">
    <property type="nucleotide sequence ID" value="NZ_JABEQY010000014.1"/>
</dbReference>
<feature type="region of interest" description="Disordered" evidence="1">
    <location>
        <begin position="367"/>
        <end position="392"/>
    </location>
</feature>
<feature type="compositionally biased region" description="Polar residues" evidence="1">
    <location>
        <begin position="367"/>
        <end position="376"/>
    </location>
</feature>
<organism evidence="4 5">
    <name type="scientific">Rhizobium laguerreae</name>
    <dbReference type="NCBI Taxonomy" id="1076926"/>
    <lineage>
        <taxon>Bacteria</taxon>
        <taxon>Pseudomonadati</taxon>
        <taxon>Pseudomonadota</taxon>
        <taxon>Alphaproteobacteria</taxon>
        <taxon>Hyphomicrobiales</taxon>
        <taxon>Rhizobiaceae</taxon>
        <taxon>Rhizobium/Agrobacterium group</taxon>
        <taxon>Rhizobium</taxon>
    </lineage>
</organism>
<evidence type="ECO:0000256" key="2">
    <source>
        <dbReference type="SAM" id="Phobius"/>
    </source>
</evidence>
<protein>
    <submittedName>
        <fullName evidence="4">Acyltransferase</fullName>
    </submittedName>
</protein>
<keyword evidence="2" id="KW-0472">Membrane</keyword>
<evidence type="ECO:0000313" key="4">
    <source>
        <dbReference type="EMBL" id="NNH65126.1"/>
    </source>
</evidence>
<dbReference type="EMBL" id="JABEQY010000014">
    <property type="protein sequence ID" value="NNH65126.1"/>
    <property type="molecule type" value="Genomic_DNA"/>
</dbReference>
<dbReference type="Proteomes" id="UP000530654">
    <property type="component" value="Unassembled WGS sequence"/>
</dbReference>